<evidence type="ECO:0000313" key="3">
    <source>
        <dbReference type="Proteomes" id="UP000027222"/>
    </source>
</evidence>
<name>A0A067SL72_GALM3</name>
<dbReference type="InterPro" id="IPR005089">
    <property type="entry name" value="CBM19"/>
</dbReference>
<proteinExistence type="predicted"/>
<dbReference type="Pfam" id="PF03427">
    <property type="entry name" value="CBM_19"/>
    <property type="match status" value="1"/>
</dbReference>
<evidence type="ECO:0000259" key="1">
    <source>
        <dbReference type="Pfam" id="PF03427"/>
    </source>
</evidence>
<accession>A0A067SL72</accession>
<dbReference type="OrthoDB" id="2362516at2759"/>
<dbReference type="GO" id="GO:0006032">
    <property type="term" value="P:chitin catabolic process"/>
    <property type="evidence" value="ECO:0007669"/>
    <property type="project" value="InterPro"/>
</dbReference>
<dbReference type="EMBL" id="KL142408">
    <property type="protein sequence ID" value="KDR68429.1"/>
    <property type="molecule type" value="Genomic_DNA"/>
</dbReference>
<protein>
    <recommendedName>
        <fullName evidence="1">Carbohydrate-binding module family 19 domain-containing protein</fullName>
    </recommendedName>
</protein>
<evidence type="ECO:0000313" key="2">
    <source>
        <dbReference type="EMBL" id="KDR68429.1"/>
    </source>
</evidence>
<dbReference type="STRING" id="685588.A0A067SL72"/>
<sequence length="119" mass="12209">MVPTAATAFTTMTAAAVATSAASATSSVPDFVKQNGLDAQKLNTQFASMKATDSCQTGQMACITGQFAQCVDSKFVLSPCPADLTCFALPLVNKNGTSLVCDKQDDALQRFEASGVTGG</sequence>
<organism evidence="2 3">
    <name type="scientific">Galerina marginata (strain CBS 339.88)</name>
    <dbReference type="NCBI Taxonomy" id="685588"/>
    <lineage>
        <taxon>Eukaryota</taxon>
        <taxon>Fungi</taxon>
        <taxon>Dikarya</taxon>
        <taxon>Basidiomycota</taxon>
        <taxon>Agaricomycotina</taxon>
        <taxon>Agaricomycetes</taxon>
        <taxon>Agaricomycetidae</taxon>
        <taxon>Agaricales</taxon>
        <taxon>Agaricineae</taxon>
        <taxon>Strophariaceae</taxon>
        <taxon>Galerina</taxon>
    </lineage>
</organism>
<dbReference type="GO" id="GO:0008061">
    <property type="term" value="F:chitin binding"/>
    <property type="evidence" value="ECO:0007669"/>
    <property type="project" value="InterPro"/>
</dbReference>
<keyword evidence="3" id="KW-1185">Reference proteome</keyword>
<reference evidence="3" key="1">
    <citation type="journal article" date="2014" name="Proc. Natl. Acad. Sci. U.S.A.">
        <title>Extensive sampling of basidiomycete genomes demonstrates inadequacy of the white-rot/brown-rot paradigm for wood decay fungi.</title>
        <authorList>
            <person name="Riley R."/>
            <person name="Salamov A.A."/>
            <person name="Brown D.W."/>
            <person name="Nagy L.G."/>
            <person name="Floudas D."/>
            <person name="Held B.W."/>
            <person name="Levasseur A."/>
            <person name="Lombard V."/>
            <person name="Morin E."/>
            <person name="Otillar R."/>
            <person name="Lindquist E.A."/>
            <person name="Sun H."/>
            <person name="LaButti K.M."/>
            <person name="Schmutz J."/>
            <person name="Jabbour D."/>
            <person name="Luo H."/>
            <person name="Baker S.E."/>
            <person name="Pisabarro A.G."/>
            <person name="Walton J.D."/>
            <person name="Blanchette R.A."/>
            <person name="Henrissat B."/>
            <person name="Martin F."/>
            <person name="Cullen D."/>
            <person name="Hibbett D.S."/>
            <person name="Grigoriev I.V."/>
        </authorList>
    </citation>
    <scope>NUCLEOTIDE SEQUENCE [LARGE SCALE GENOMIC DNA]</scope>
    <source>
        <strain evidence="3">CBS 339.88</strain>
    </source>
</reference>
<dbReference type="AlphaFoldDB" id="A0A067SL72"/>
<dbReference type="HOGENOM" id="CLU_167274_0_0_1"/>
<gene>
    <name evidence="2" type="ORF">GALMADRAFT_78714</name>
</gene>
<feature type="domain" description="Carbohydrate-binding module family 19" evidence="1">
    <location>
        <begin position="46"/>
        <end position="87"/>
    </location>
</feature>
<dbReference type="Proteomes" id="UP000027222">
    <property type="component" value="Unassembled WGS sequence"/>
</dbReference>
<feature type="non-terminal residue" evidence="2">
    <location>
        <position position="119"/>
    </location>
</feature>